<name>A0A8T2SRK4_CERRI</name>
<organism evidence="6 7">
    <name type="scientific">Ceratopteris richardii</name>
    <name type="common">Triangle waterfern</name>
    <dbReference type="NCBI Taxonomy" id="49495"/>
    <lineage>
        <taxon>Eukaryota</taxon>
        <taxon>Viridiplantae</taxon>
        <taxon>Streptophyta</taxon>
        <taxon>Embryophyta</taxon>
        <taxon>Tracheophyta</taxon>
        <taxon>Polypodiopsida</taxon>
        <taxon>Polypodiidae</taxon>
        <taxon>Polypodiales</taxon>
        <taxon>Pteridineae</taxon>
        <taxon>Pteridaceae</taxon>
        <taxon>Parkerioideae</taxon>
        <taxon>Ceratopteris</taxon>
    </lineage>
</organism>
<comment type="caution">
    <text evidence="6">The sequence shown here is derived from an EMBL/GenBank/DDBJ whole genome shotgun (WGS) entry which is preliminary data.</text>
</comment>
<dbReference type="Gene3D" id="3.30.40.10">
    <property type="entry name" value="Zinc/RING finger domain, C3HC4 (zinc finger)"/>
    <property type="match status" value="1"/>
</dbReference>
<dbReference type="InterPro" id="IPR052608">
    <property type="entry name" value="U-box_domain_protein"/>
</dbReference>
<dbReference type="InterPro" id="IPR003613">
    <property type="entry name" value="Ubox_domain"/>
</dbReference>
<evidence type="ECO:0000313" key="6">
    <source>
        <dbReference type="EMBL" id="KAH7365279.1"/>
    </source>
</evidence>
<dbReference type="InterPro" id="IPR045210">
    <property type="entry name" value="RING-Ubox_PUB"/>
</dbReference>
<dbReference type="PROSITE" id="PS51698">
    <property type="entry name" value="U_BOX"/>
    <property type="match status" value="1"/>
</dbReference>
<reference evidence="6" key="1">
    <citation type="submission" date="2021-08" db="EMBL/GenBank/DDBJ databases">
        <title>WGS assembly of Ceratopteris richardii.</title>
        <authorList>
            <person name="Marchant D.B."/>
            <person name="Chen G."/>
            <person name="Jenkins J."/>
            <person name="Shu S."/>
            <person name="Leebens-Mack J."/>
            <person name="Grimwood J."/>
            <person name="Schmutz J."/>
            <person name="Soltis P."/>
            <person name="Soltis D."/>
            <person name="Chen Z.-H."/>
        </authorList>
    </citation>
    <scope>NUCLEOTIDE SEQUENCE</scope>
    <source>
        <strain evidence="6">Whitten #5841</strain>
        <tissue evidence="6">Leaf</tissue>
    </source>
</reference>
<evidence type="ECO:0000256" key="3">
    <source>
        <dbReference type="ARBA" id="ARBA00012483"/>
    </source>
</evidence>
<sequence>MAIEATEFVSWSSGASKRLASLALKVGNVCPRPSHMAHPSLALLSLHLYEVAGIVKEMQQEAALEGLRPSTRSTKEVESHLGASDQIVETYSGSSSLYLLMCSPALLAQLKFAYEGLKFALNSLSDDANWSDSVKMRCSEEIQALTQSLSAKISTKEQSLHDFLGQGVLDSIATDATLTVKLAKQVAEAIGLDTRSEMDMEYLANEVDKLKLEKDEVVRRRGAAHAMFIEQFVTLLEKGMTPAPEMYFSRSSSAQTDADHHGMFGSQSRSSSGPLIARDTMVLPLQSFICPITQDVMRDPVQIASGQTYERSAIERWFADGHTRCPTGVELPNTHMKSNIALKQSIAEWRDRNNNIRLDVAAEYIHSSGKDKHLKALRDLYALCQEDSLYKYKVASRGMVPCVVGIAESDHLEVRIRSFSLLGLLVDNEECQEAMIKENIINLMVRCLARQNDDMPLCLRLMRTLSNKSHIAERIACVPSAVLFLVTCLQHDKECADHVNAVLENLPRSDSNIVTMAEASIMTPLIERLNHAEANVSSKVLMARTLARLHMPEASKTLTATEETIRTLASMAESPIDEEMEAAILAMENLSSVAAARQRLQAVGAAETLLKILKGSHHSETATRASAAVLANCCADRDAFSWSPAQVEEAVHITLDLLTQDETSTQVQLPLLDGLISLARDGCNAEALECMKQIDVFTCLLRLIRFHASKMQQLASIEPILLQLRCRCVELLSCVAAFFPDKAAEALRLNTSSIHDLANLVAKGNSYSGAAELQAVVSFLACLPRRDIEITRLMLSESDLVRALTFIFKQNRSQAIVEAAAGALLRFTEPVDLTLQITLARAGVIQKYVGLLRSGGLESKKHAANALCNFSKNSWKLSSDANDLAIQTKLRVCTLPGLSRWTRSHRQVLVCPLHGGLCSVEGTFCLVEADAVSALAEVLKANMEDGDATGGVQTAALRALSTLIVTQAGGSQVEESCAAIDRTGAWSTIISLLSRGSTPAVKAAAARLCEHLLRIPRYRTEYAARAQAHVVMLAQDESSQLRELAGRLLHRLGFLQASESGYFGGVSTIAS</sequence>
<dbReference type="EC" id="2.3.2.27" evidence="3"/>
<dbReference type="InterPro" id="IPR013083">
    <property type="entry name" value="Znf_RING/FYVE/PHD"/>
</dbReference>
<keyword evidence="4" id="KW-0808">Transferase</keyword>
<dbReference type="PANTHER" id="PTHR45958">
    <property type="entry name" value="RING-TYPE E3 UBIQUITIN TRANSFERASE"/>
    <property type="match status" value="1"/>
</dbReference>
<comment type="catalytic activity">
    <reaction evidence="1">
        <text>S-ubiquitinyl-[E2 ubiquitin-conjugating enzyme]-L-cysteine + [acceptor protein]-L-lysine = [E2 ubiquitin-conjugating enzyme]-L-cysteine + N(6)-ubiquitinyl-[acceptor protein]-L-lysine.</text>
        <dbReference type="EC" id="2.3.2.27"/>
    </reaction>
</comment>
<dbReference type="GO" id="GO:0061630">
    <property type="term" value="F:ubiquitin protein ligase activity"/>
    <property type="evidence" value="ECO:0007669"/>
    <property type="project" value="UniProtKB-EC"/>
</dbReference>
<accession>A0A8T2SRK4</accession>
<dbReference type="Pfam" id="PF04564">
    <property type="entry name" value="U-box"/>
    <property type="match status" value="1"/>
</dbReference>
<evidence type="ECO:0000256" key="4">
    <source>
        <dbReference type="ARBA" id="ARBA00022679"/>
    </source>
</evidence>
<comment type="pathway">
    <text evidence="2">Protein modification; protein ubiquitination.</text>
</comment>
<dbReference type="SMART" id="SM00185">
    <property type="entry name" value="ARM"/>
    <property type="match status" value="4"/>
</dbReference>
<evidence type="ECO:0000256" key="2">
    <source>
        <dbReference type="ARBA" id="ARBA00004906"/>
    </source>
</evidence>
<evidence type="ECO:0000259" key="5">
    <source>
        <dbReference type="PROSITE" id="PS51698"/>
    </source>
</evidence>
<dbReference type="EMBL" id="CM035423">
    <property type="protein sequence ID" value="KAH7365279.1"/>
    <property type="molecule type" value="Genomic_DNA"/>
</dbReference>
<protein>
    <recommendedName>
        <fullName evidence="3">RING-type E3 ubiquitin transferase</fullName>
        <ecNumber evidence="3">2.3.2.27</ecNumber>
    </recommendedName>
</protein>
<dbReference type="SUPFAM" id="SSF57850">
    <property type="entry name" value="RING/U-box"/>
    <property type="match status" value="1"/>
</dbReference>
<dbReference type="GO" id="GO:0016567">
    <property type="term" value="P:protein ubiquitination"/>
    <property type="evidence" value="ECO:0007669"/>
    <property type="project" value="InterPro"/>
</dbReference>
<keyword evidence="7" id="KW-1185">Reference proteome</keyword>
<dbReference type="PANTHER" id="PTHR45958:SF19">
    <property type="entry name" value="RING-TYPE E3 UBIQUITIN TRANSFERASE"/>
    <property type="match status" value="1"/>
</dbReference>
<dbReference type="InterPro" id="IPR016024">
    <property type="entry name" value="ARM-type_fold"/>
</dbReference>
<dbReference type="OMA" id="YAESDHA"/>
<dbReference type="Proteomes" id="UP000825935">
    <property type="component" value="Chromosome 18"/>
</dbReference>
<feature type="domain" description="U-box" evidence="5">
    <location>
        <begin position="283"/>
        <end position="356"/>
    </location>
</feature>
<dbReference type="InterPro" id="IPR011989">
    <property type="entry name" value="ARM-like"/>
</dbReference>
<dbReference type="InterPro" id="IPR000225">
    <property type="entry name" value="Armadillo"/>
</dbReference>
<gene>
    <name evidence="6" type="ORF">KP509_18G018200</name>
</gene>
<proteinExistence type="predicted"/>
<evidence type="ECO:0000256" key="1">
    <source>
        <dbReference type="ARBA" id="ARBA00000900"/>
    </source>
</evidence>
<dbReference type="CDD" id="cd16664">
    <property type="entry name" value="RING-Ubox_PUB"/>
    <property type="match status" value="1"/>
</dbReference>
<evidence type="ECO:0000313" key="7">
    <source>
        <dbReference type="Proteomes" id="UP000825935"/>
    </source>
</evidence>
<dbReference type="OrthoDB" id="10064100at2759"/>
<dbReference type="SUPFAM" id="SSF48371">
    <property type="entry name" value="ARM repeat"/>
    <property type="match status" value="2"/>
</dbReference>
<dbReference type="SMART" id="SM00504">
    <property type="entry name" value="Ubox"/>
    <property type="match status" value="1"/>
</dbReference>
<dbReference type="Gene3D" id="1.25.10.10">
    <property type="entry name" value="Leucine-rich Repeat Variant"/>
    <property type="match status" value="4"/>
</dbReference>
<dbReference type="AlphaFoldDB" id="A0A8T2SRK4"/>